<name>A0A2W4UIN7_9CYAN</name>
<dbReference type="PANTHER" id="PTHR35848:SF9">
    <property type="entry name" value="SLL1358 PROTEIN"/>
    <property type="match status" value="1"/>
</dbReference>
<sequence>MKIDPKAISTQTGTTYPEPFRSVVEGRSRKKVGEAAGLKNFGVNLTTLEPGAQSALRHWHSAQDEFVYVVQGELTLITDEGEQTLTAGEMAGFAAGVANGHHLVNRSEHSAVYLEVGDRTSPDRADYPDKDLVCVPTADGIRRFEYKSGQPYSPMV</sequence>
<dbReference type="GO" id="GO:0046872">
    <property type="term" value="F:metal ion binding"/>
    <property type="evidence" value="ECO:0007669"/>
    <property type="project" value="UniProtKB-KW"/>
</dbReference>
<organism evidence="3 4">
    <name type="scientific">Leptolyngbya foveolarum</name>
    <dbReference type="NCBI Taxonomy" id="47253"/>
    <lineage>
        <taxon>Bacteria</taxon>
        <taxon>Bacillati</taxon>
        <taxon>Cyanobacteriota</taxon>
        <taxon>Cyanophyceae</taxon>
        <taxon>Leptolyngbyales</taxon>
        <taxon>Leptolyngbyaceae</taxon>
        <taxon>Leptolyngbya group</taxon>
        <taxon>Leptolyngbya</taxon>
    </lineage>
</organism>
<keyword evidence="1" id="KW-0479">Metal-binding</keyword>
<feature type="domain" description="Cupin type-2" evidence="2">
    <location>
        <begin position="45"/>
        <end position="116"/>
    </location>
</feature>
<evidence type="ECO:0000313" key="4">
    <source>
        <dbReference type="Proteomes" id="UP000249354"/>
    </source>
</evidence>
<evidence type="ECO:0000259" key="2">
    <source>
        <dbReference type="Pfam" id="PF07883"/>
    </source>
</evidence>
<dbReference type="InterPro" id="IPR013096">
    <property type="entry name" value="Cupin_2"/>
</dbReference>
<evidence type="ECO:0000256" key="1">
    <source>
        <dbReference type="ARBA" id="ARBA00022723"/>
    </source>
</evidence>
<dbReference type="Gene3D" id="2.60.120.10">
    <property type="entry name" value="Jelly Rolls"/>
    <property type="match status" value="1"/>
</dbReference>
<reference evidence="3 4" key="2">
    <citation type="submission" date="2018-06" db="EMBL/GenBank/DDBJ databases">
        <title>Metagenomic assembly of (sub)arctic Cyanobacteria and their associated microbiome from non-axenic cultures.</title>
        <authorList>
            <person name="Baurain D."/>
        </authorList>
    </citation>
    <scope>NUCLEOTIDE SEQUENCE [LARGE SCALE GENOMIC DNA]</scope>
    <source>
        <strain evidence="3">ULC129bin1</strain>
    </source>
</reference>
<gene>
    <name evidence="3" type="ORF">DCF25_05370</name>
</gene>
<protein>
    <submittedName>
        <fullName evidence="3">Cupin</fullName>
    </submittedName>
</protein>
<dbReference type="CDD" id="cd02224">
    <property type="entry name" value="cupin_SPO2919-like"/>
    <property type="match status" value="1"/>
</dbReference>
<dbReference type="AlphaFoldDB" id="A0A2W4UIN7"/>
<dbReference type="PANTHER" id="PTHR35848">
    <property type="entry name" value="OXALATE-BINDING PROTEIN"/>
    <property type="match status" value="1"/>
</dbReference>
<proteinExistence type="predicted"/>
<accession>A0A2W4UIN7</accession>
<dbReference type="InterPro" id="IPR011051">
    <property type="entry name" value="RmlC_Cupin_sf"/>
</dbReference>
<dbReference type="EMBL" id="QBMC01000022">
    <property type="protein sequence ID" value="PZO21166.1"/>
    <property type="molecule type" value="Genomic_DNA"/>
</dbReference>
<dbReference type="InterPro" id="IPR051610">
    <property type="entry name" value="GPI/OXD"/>
</dbReference>
<comment type="caution">
    <text evidence="3">The sequence shown here is derived from an EMBL/GenBank/DDBJ whole genome shotgun (WGS) entry which is preliminary data.</text>
</comment>
<dbReference type="InterPro" id="IPR014710">
    <property type="entry name" value="RmlC-like_jellyroll"/>
</dbReference>
<reference evidence="4" key="1">
    <citation type="submission" date="2018-04" db="EMBL/GenBank/DDBJ databases">
        <authorList>
            <person name="Cornet L."/>
        </authorList>
    </citation>
    <scope>NUCLEOTIDE SEQUENCE [LARGE SCALE GENOMIC DNA]</scope>
</reference>
<dbReference type="SUPFAM" id="SSF51182">
    <property type="entry name" value="RmlC-like cupins"/>
    <property type="match status" value="1"/>
</dbReference>
<dbReference type="Proteomes" id="UP000249354">
    <property type="component" value="Unassembled WGS sequence"/>
</dbReference>
<dbReference type="Pfam" id="PF07883">
    <property type="entry name" value="Cupin_2"/>
    <property type="match status" value="1"/>
</dbReference>
<evidence type="ECO:0000313" key="3">
    <source>
        <dbReference type="EMBL" id="PZO21166.1"/>
    </source>
</evidence>